<evidence type="ECO:0000313" key="1">
    <source>
        <dbReference type="EMBL" id="MPN46815.1"/>
    </source>
</evidence>
<protein>
    <recommendedName>
        <fullName evidence="2">Transposase DDE domain-containing protein</fullName>
    </recommendedName>
</protein>
<reference evidence="1" key="1">
    <citation type="submission" date="2019-08" db="EMBL/GenBank/DDBJ databases">
        <authorList>
            <person name="Kucharzyk K."/>
            <person name="Murdoch R.W."/>
            <person name="Higgins S."/>
            <person name="Loffler F."/>
        </authorList>
    </citation>
    <scope>NUCLEOTIDE SEQUENCE</scope>
</reference>
<evidence type="ECO:0008006" key="2">
    <source>
        <dbReference type="Google" id="ProtNLM"/>
    </source>
</evidence>
<gene>
    <name evidence="1" type="ORF">SDC9_194414</name>
</gene>
<dbReference type="AlphaFoldDB" id="A0A645I671"/>
<accession>A0A645I671</accession>
<proteinExistence type="predicted"/>
<comment type="caution">
    <text evidence="1">The sequence shown here is derived from an EMBL/GenBank/DDBJ whole genome shotgun (WGS) entry which is preliminary data.</text>
</comment>
<name>A0A645I671_9ZZZZ</name>
<dbReference type="EMBL" id="VSSQ01107793">
    <property type="protein sequence ID" value="MPN46815.1"/>
    <property type="molecule type" value="Genomic_DNA"/>
</dbReference>
<organism evidence="1">
    <name type="scientific">bioreactor metagenome</name>
    <dbReference type="NCBI Taxonomy" id="1076179"/>
    <lineage>
        <taxon>unclassified sequences</taxon>
        <taxon>metagenomes</taxon>
        <taxon>ecological metagenomes</taxon>
    </lineage>
</organism>
<sequence>MKMAHQRTGFLYALMDKGYLNPDINAYADMIGRKAIIDQRARRGVSAPPMDKLEAARYKARTTVERTNSELKDGYLPDKIYRRGRHARYDIELAILLTTLKKARNVLLAREEARVGKPA</sequence>